<protein>
    <submittedName>
        <fullName evidence="2">Uncharacterized protein</fullName>
    </submittedName>
</protein>
<reference evidence="2" key="1">
    <citation type="submission" date="2017-07" db="EMBL/GenBank/DDBJ databases">
        <title>Taro Niue Genome Assembly and Annotation.</title>
        <authorList>
            <person name="Atibalentja N."/>
            <person name="Keating K."/>
            <person name="Fields C.J."/>
        </authorList>
    </citation>
    <scope>NUCLEOTIDE SEQUENCE</scope>
    <source>
        <strain evidence="2">Niue_2</strain>
        <tissue evidence="2">Leaf</tissue>
    </source>
</reference>
<feature type="region of interest" description="Disordered" evidence="1">
    <location>
        <begin position="70"/>
        <end position="207"/>
    </location>
</feature>
<evidence type="ECO:0000256" key="1">
    <source>
        <dbReference type="SAM" id="MobiDB-lite"/>
    </source>
</evidence>
<gene>
    <name evidence="2" type="ORF">Taro_005841</name>
</gene>
<feature type="compositionally biased region" description="Basic residues" evidence="1">
    <location>
        <begin position="81"/>
        <end position="103"/>
    </location>
</feature>
<sequence>LGSQRRRDRKERREHYGHGGGGAQKVSAICGCCPRLSPLPCRVCSFPAPTHRSSRQDHVLLLPLLPRGELRHRRQPDMHAQQHRSQRLHRRDPRQRRRRRRPHSSYQEHRSGPVQAAGDRVAGELQHQLHRPHGDIGQRNGVRRRHVLRDDQRQAAEPAREQRRLPGSLRPVHPSKGGCNDPRIRYSKPSKYMIFRLSPMDPKTRKG</sequence>
<dbReference type="AlphaFoldDB" id="A0A843TM07"/>
<keyword evidence="3" id="KW-1185">Reference proteome</keyword>
<feature type="compositionally biased region" description="Basic and acidic residues" evidence="1">
    <location>
        <begin position="148"/>
        <end position="164"/>
    </location>
</feature>
<organism evidence="2 3">
    <name type="scientific">Colocasia esculenta</name>
    <name type="common">Wild taro</name>
    <name type="synonym">Arum esculentum</name>
    <dbReference type="NCBI Taxonomy" id="4460"/>
    <lineage>
        <taxon>Eukaryota</taxon>
        <taxon>Viridiplantae</taxon>
        <taxon>Streptophyta</taxon>
        <taxon>Embryophyta</taxon>
        <taxon>Tracheophyta</taxon>
        <taxon>Spermatophyta</taxon>
        <taxon>Magnoliopsida</taxon>
        <taxon>Liliopsida</taxon>
        <taxon>Araceae</taxon>
        <taxon>Aroideae</taxon>
        <taxon>Colocasieae</taxon>
        <taxon>Colocasia</taxon>
    </lineage>
</organism>
<evidence type="ECO:0000313" key="2">
    <source>
        <dbReference type="EMBL" id="MQL73472.1"/>
    </source>
</evidence>
<dbReference type="Proteomes" id="UP000652761">
    <property type="component" value="Unassembled WGS sequence"/>
</dbReference>
<feature type="region of interest" description="Disordered" evidence="1">
    <location>
        <begin position="1"/>
        <end position="24"/>
    </location>
</feature>
<dbReference type="EMBL" id="NMUH01000169">
    <property type="protein sequence ID" value="MQL73472.1"/>
    <property type="molecule type" value="Genomic_DNA"/>
</dbReference>
<name>A0A843TM07_COLES</name>
<comment type="caution">
    <text evidence="2">The sequence shown here is derived from an EMBL/GenBank/DDBJ whole genome shotgun (WGS) entry which is preliminary data.</text>
</comment>
<proteinExistence type="predicted"/>
<feature type="compositionally biased region" description="Basic residues" evidence="1">
    <location>
        <begin position="1"/>
        <end position="10"/>
    </location>
</feature>
<evidence type="ECO:0000313" key="3">
    <source>
        <dbReference type="Proteomes" id="UP000652761"/>
    </source>
</evidence>
<feature type="non-terminal residue" evidence="2">
    <location>
        <position position="1"/>
    </location>
</feature>
<accession>A0A843TM07</accession>